<dbReference type="OMA" id="CHRSIHE"/>
<keyword evidence="3 8" id="KW-0349">Heme</keyword>
<sequence length="568" mass="64049">MALRFKNCSMLTPKTTCQPQRAQYFIRLISGNGHSIFNGTAGKFPTQQVALPSCALPLTVKNSLIFSASGCHRSIHEVATKTLNPKNFSDIPGPKPLPLIGNTLLFFTHKDFDLNNVQKFWESITREYGGIVKLKVFGAPTMVVTTSPDDVEILYKSTMEDPRRIGFECLKAVRDHNKDNFFNKKTGLLTEHGEEWWRVRSRVQAPLLRPRSVAMYLPAVDGATKKFMNRIDLLQEGTGQVPPDFLHELHKWALECVGLIALNRELGCLDPGLRQDSFPMQLVASANAFFNAATEAEIGFPAWMFYRTKPYVRLETHHDAFLALAIEAIKEAEDRLQEVTSSQDPHRRLSIMETLLSTDGLNRSDVATIILDLLLAGIETTANALGFTLYLLARHPQEQRRLQETVDSVVGDASAPLTPQHLAAIPGLGHVLRETLRLYPLVFGSSRILCSDVVMSGYRVPAGTLVLSLQSVISQQEEFFPEAKKFLPQRWDRDRPFGPMHPFASLPFSHGTRMCVGRRIAEQQIFTFLVRVLQKYTVRFEHQEEMRVKSQFTLKPETPLTFTFAPRA</sequence>
<dbReference type="PRINTS" id="PR00385">
    <property type="entry name" value="P450"/>
</dbReference>
<dbReference type="Pfam" id="PF00067">
    <property type="entry name" value="p450"/>
    <property type="match status" value="1"/>
</dbReference>
<feature type="binding site" description="axial binding residue" evidence="8">
    <location>
        <position position="515"/>
    </location>
    <ligand>
        <name>heme</name>
        <dbReference type="ChEBI" id="CHEBI:30413"/>
    </ligand>
    <ligandPart>
        <name>Fe</name>
        <dbReference type="ChEBI" id="CHEBI:18248"/>
    </ligandPart>
</feature>
<dbReference type="PROSITE" id="PS00086">
    <property type="entry name" value="CYTOCHROME_P450"/>
    <property type="match status" value="1"/>
</dbReference>
<evidence type="ECO:0000313" key="10">
    <source>
        <dbReference type="Proteomes" id="UP000694843"/>
    </source>
</evidence>
<dbReference type="FunFam" id="1.10.630.10:FF:000006">
    <property type="entry name" value="Cytochrome P450 302a1, mitochondrial"/>
    <property type="match status" value="1"/>
</dbReference>
<evidence type="ECO:0000256" key="5">
    <source>
        <dbReference type="ARBA" id="ARBA00023002"/>
    </source>
</evidence>
<reference evidence="11" key="1">
    <citation type="submission" date="2025-08" db="UniProtKB">
        <authorList>
            <consortium name="RefSeq"/>
        </authorList>
    </citation>
    <scope>IDENTIFICATION</scope>
    <source>
        <tissue evidence="11">Whole organism</tissue>
    </source>
</reference>
<dbReference type="SUPFAM" id="SSF48264">
    <property type="entry name" value="Cytochrome P450"/>
    <property type="match status" value="1"/>
</dbReference>
<dbReference type="GO" id="GO:0020037">
    <property type="term" value="F:heme binding"/>
    <property type="evidence" value="ECO:0007669"/>
    <property type="project" value="InterPro"/>
</dbReference>
<protein>
    <submittedName>
        <fullName evidence="11">Probable cytochrome P450 49a1</fullName>
    </submittedName>
</protein>
<dbReference type="InterPro" id="IPR050479">
    <property type="entry name" value="CYP11_CYP27_families"/>
</dbReference>
<evidence type="ECO:0000256" key="6">
    <source>
        <dbReference type="ARBA" id="ARBA00023004"/>
    </source>
</evidence>
<accession>A0A8B7P3S6</accession>
<dbReference type="PANTHER" id="PTHR24279:SF120">
    <property type="entry name" value="CYTOCHROME P450"/>
    <property type="match status" value="1"/>
</dbReference>
<dbReference type="GO" id="GO:0005506">
    <property type="term" value="F:iron ion binding"/>
    <property type="evidence" value="ECO:0007669"/>
    <property type="project" value="InterPro"/>
</dbReference>
<keyword evidence="4 8" id="KW-0479">Metal-binding</keyword>
<evidence type="ECO:0000256" key="4">
    <source>
        <dbReference type="ARBA" id="ARBA00022723"/>
    </source>
</evidence>
<evidence type="ECO:0000256" key="9">
    <source>
        <dbReference type="RuleBase" id="RU000461"/>
    </source>
</evidence>
<dbReference type="GeneID" id="108677008"/>
<keyword evidence="5 9" id="KW-0560">Oxidoreductase</keyword>
<evidence type="ECO:0000313" key="11">
    <source>
        <dbReference type="RefSeq" id="XP_018020647.1"/>
    </source>
</evidence>
<evidence type="ECO:0000256" key="2">
    <source>
        <dbReference type="ARBA" id="ARBA00010617"/>
    </source>
</evidence>
<organism evidence="10 11">
    <name type="scientific">Hyalella azteca</name>
    <name type="common">Amphipod</name>
    <dbReference type="NCBI Taxonomy" id="294128"/>
    <lineage>
        <taxon>Eukaryota</taxon>
        <taxon>Metazoa</taxon>
        <taxon>Ecdysozoa</taxon>
        <taxon>Arthropoda</taxon>
        <taxon>Crustacea</taxon>
        <taxon>Multicrustacea</taxon>
        <taxon>Malacostraca</taxon>
        <taxon>Eumalacostraca</taxon>
        <taxon>Peracarida</taxon>
        <taxon>Amphipoda</taxon>
        <taxon>Senticaudata</taxon>
        <taxon>Talitrida</taxon>
        <taxon>Talitroidea</taxon>
        <taxon>Hyalellidae</taxon>
        <taxon>Hyalella</taxon>
    </lineage>
</organism>
<keyword evidence="10" id="KW-1185">Reference proteome</keyword>
<name>A0A8B7P3S6_HYAAZ</name>
<comment type="cofactor">
    <cofactor evidence="1 8">
        <name>heme</name>
        <dbReference type="ChEBI" id="CHEBI:30413"/>
    </cofactor>
</comment>
<dbReference type="RefSeq" id="XP_018020647.1">
    <property type="nucleotide sequence ID" value="XM_018165158.2"/>
</dbReference>
<evidence type="ECO:0000256" key="8">
    <source>
        <dbReference type="PIRSR" id="PIRSR602401-1"/>
    </source>
</evidence>
<keyword evidence="7 9" id="KW-0503">Monooxygenase</keyword>
<dbReference type="GO" id="GO:0004497">
    <property type="term" value="F:monooxygenase activity"/>
    <property type="evidence" value="ECO:0007669"/>
    <property type="project" value="UniProtKB-KW"/>
</dbReference>
<dbReference type="AlphaFoldDB" id="A0A8B7P3S6"/>
<dbReference type="InterPro" id="IPR036396">
    <property type="entry name" value="Cyt_P450_sf"/>
</dbReference>
<comment type="similarity">
    <text evidence="2 9">Belongs to the cytochrome P450 family.</text>
</comment>
<proteinExistence type="inferred from homology"/>
<dbReference type="InterPro" id="IPR001128">
    <property type="entry name" value="Cyt_P450"/>
</dbReference>
<dbReference type="PANTHER" id="PTHR24279">
    <property type="entry name" value="CYTOCHROME P450"/>
    <property type="match status" value="1"/>
</dbReference>
<keyword evidence="6 8" id="KW-0408">Iron</keyword>
<evidence type="ECO:0000256" key="7">
    <source>
        <dbReference type="ARBA" id="ARBA00023033"/>
    </source>
</evidence>
<dbReference type="OrthoDB" id="3945418at2759"/>
<evidence type="ECO:0000256" key="3">
    <source>
        <dbReference type="ARBA" id="ARBA00022617"/>
    </source>
</evidence>
<dbReference type="CDD" id="cd11054">
    <property type="entry name" value="CYP24A1-like"/>
    <property type="match status" value="1"/>
</dbReference>
<gene>
    <name evidence="11" type="primary">LOC108677008</name>
</gene>
<dbReference type="Gene3D" id="1.10.630.10">
    <property type="entry name" value="Cytochrome P450"/>
    <property type="match status" value="1"/>
</dbReference>
<dbReference type="InterPro" id="IPR002401">
    <property type="entry name" value="Cyt_P450_E_grp-I"/>
</dbReference>
<dbReference type="PRINTS" id="PR00463">
    <property type="entry name" value="EP450I"/>
</dbReference>
<dbReference type="GO" id="GO:0016705">
    <property type="term" value="F:oxidoreductase activity, acting on paired donors, with incorporation or reduction of molecular oxygen"/>
    <property type="evidence" value="ECO:0007669"/>
    <property type="project" value="InterPro"/>
</dbReference>
<dbReference type="KEGG" id="hazt:108677008"/>
<dbReference type="InterPro" id="IPR017972">
    <property type="entry name" value="Cyt_P450_CS"/>
</dbReference>
<dbReference type="Proteomes" id="UP000694843">
    <property type="component" value="Unplaced"/>
</dbReference>
<evidence type="ECO:0000256" key="1">
    <source>
        <dbReference type="ARBA" id="ARBA00001971"/>
    </source>
</evidence>